<accession>S0KZY0</accession>
<dbReference type="Pfam" id="PF05193">
    <property type="entry name" value="Peptidase_M16_C"/>
    <property type="match status" value="1"/>
</dbReference>
<feature type="domain" description="Peptidase M16 C-terminal" evidence="1">
    <location>
        <begin position="178"/>
        <end position="353"/>
    </location>
</feature>
<dbReference type="Gene3D" id="3.30.830.10">
    <property type="entry name" value="Metalloenzyme, LuxS/M16 peptidase-like"/>
    <property type="match status" value="2"/>
</dbReference>
<dbReference type="GO" id="GO:0046872">
    <property type="term" value="F:metal ion binding"/>
    <property type="evidence" value="ECO:0007669"/>
    <property type="project" value="InterPro"/>
</dbReference>
<evidence type="ECO:0000313" key="3">
    <source>
        <dbReference type="Proteomes" id="UP000015961"/>
    </source>
</evidence>
<dbReference type="RefSeq" id="WP_016186206.1">
    <property type="nucleotide sequence ID" value="NZ_ASWO01000003.1"/>
</dbReference>
<dbReference type="PATRIC" id="fig|1140003.3.peg.1707"/>
<dbReference type="PANTHER" id="PTHR11851:SF186">
    <property type="entry name" value="INACTIVE METALLOPROTEASE YMFF-RELATED"/>
    <property type="match status" value="1"/>
</dbReference>
<name>S0KZY0_9ENTE</name>
<dbReference type="Proteomes" id="UP000015961">
    <property type="component" value="Unassembled WGS sequence"/>
</dbReference>
<organism evidence="2 3">
    <name type="scientific">Enterococcus sulfureus ATCC 49903</name>
    <dbReference type="NCBI Taxonomy" id="1140003"/>
    <lineage>
        <taxon>Bacteria</taxon>
        <taxon>Bacillati</taxon>
        <taxon>Bacillota</taxon>
        <taxon>Bacilli</taxon>
        <taxon>Lactobacillales</taxon>
        <taxon>Enterococcaceae</taxon>
        <taxon>Enterococcus</taxon>
    </lineage>
</organism>
<dbReference type="PANTHER" id="PTHR11851">
    <property type="entry name" value="METALLOPROTEASE"/>
    <property type="match status" value="1"/>
</dbReference>
<dbReference type="OrthoDB" id="9762085at2"/>
<evidence type="ECO:0000259" key="1">
    <source>
        <dbReference type="Pfam" id="PF05193"/>
    </source>
</evidence>
<dbReference type="InterPro" id="IPR011249">
    <property type="entry name" value="Metalloenz_LuxS/M16"/>
</dbReference>
<dbReference type="EMBL" id="ASWO01000003">
    <property type="protein sequence ID" value="EOT86068.1"/>
    <property type="molecule type" value="Genomic_DNA"/>
</dbReference>
<proteinExistence type="predicted"/>
<dbReference type="NCBIfam" id="NF047422">
    <property type="entry name" value="YfmF_fam"/>
    <property type="match status" value="1"/>
</dbReference>
<dbReference type="eggNOG" id="COG0612">
    <property type="taxonomic scope" value="Bacteria"/>
</dbReference>
<dbReference type="AlphaFoldDB" id="S0KZY0"/>
<dbReference type="STRING" id="1140003.OMY_01769"/>
<protein>
    <recommendedName>
        <fullName evidence="1">Peptidase M16 C-terminal domain-containing protein</fullName>
    </recommendedName>
</protein>
<keyword evidence="3" id="KW-1185">Reference proteome</keyword>
<sequence length="423" mass="48467">MELIQAGITLQVIPTKKYKTTRLFIRFTGRHTADEATKRTLLTSLLETNSKLYPTQTALSKKLAELYGASFGINVAKKGNLHQVNVGMTIVNGKYIADESLLTQGIDFLETILFEPNTTQDAFDEETFVLEKENLLAYLESISEDKQTYASLKLQELYFNANEDQKVPSFGDAKRLAKLTAKDLYQTHKQMLQQDQIDIFVVGDVDVETVRQRFTQWKFSDTPRVHPELYVDVAQNNIVKEEILREPVTQAKLNLAYRSGIYYESSKRMALTVFNGLFGGFPHSKLFTNVREKASLAYYASSSIDTFRGMVTVQTGIDSQNRERVMKLIHEQLLSIQQGNISEKELNQTKEMLKNQFLLSQDYVQTLIEQQFLTNWLPHMKRTEEQMIHEIMAVTKQEVQQVAKDLVLQAVFCLEGESRNGEN</sequence>
<reference evidence="2 3" key="1">
    <citation type="submission" date="2013-03" db="EMBL/GenBank/DDBJ databases">
        <title>The Genome Sequence of Enterococcus sulfureus ATCC_49903 (PacBio/Illumina hybrid assembly).</title>
        <authorList>
            <consortium name="The Broad Institute Genomics Platform"/>
            <consortium name="The Broad Institute Genome Sequencing Center for Infectious Disease"/>
            <person name="Earl A."/>
            <person name="Russ C."/>
            <person name="Gilmore M."/>
            <person name="Surin D."/>
            <person name="Walker B."/>
            <person name="Young S."/>
            <person name="Zeng Q."/>
            <person name="Gargeya S."/>
            <person name="Fitzgerald M."/>
            <person name="Haas B."/>
            <person name="Abouelleil A."/>
            <person name="Allen A.W."/>
            <person name="Alvarado L."/>
            <person name="Arachchi H.M."/>
            <person name="Berlin A.M."/>
            <person name="Chapman S.B."/>
            <person name="Gainer-Dewar J."/>
            <person name="Goldberg J."/>
            <person name="Griggs A."/>
            <person name="Gujja S."/>
            <person name="Hansen M."/>
            <person name="Howarth C."/>
            <person name="Imamovic A."/>
            <person name="Ireland A."/>
            <person name="Larimer J."/>
            <person name="McCowan C."/>
            <person name="Murphy C."/>
            <person name="Pearson M."/>
            <person name="Poon T.W."/>
            <person name="Priest M."/>
            <person name="Roberts A."/>
            <person name="Saif S."/>
            <person name="Shea T."/>
            <person name="Sisk P."/>
            <person name="Sykes S."/>
            <person name="Wortman J."/>
            <person name="Nusbaum C."/>
            <person name="Birren B."/>
        </authorList>
    </citation>
    <scope>NUCLEOTIDE SEQUENCE [LARGE SCALE GENOMIC DNA]</scope>
    <source>
        <strain evidence="2 3">ATCC 49903</strain>
    </source>
</reference>
<evidence type="ECO:0000313" key="2">
    <source>
        <dbReference type="EMBL" id="EOT86068.1"/>
    </source>
</evidence>
<dbReference type="InterPro" id="IPR050361">
    <property type="entry name" value="MPP/UQCRC_Complex"/>
</dbReference>
<gene>
    <name evidence="2" type="ORF">I573_00821</name>
</gene>
<dbReference type="SUPFAM" id="SSF63411">
    <property type="entry name" value="LuxS/MPP-like metallohydrolase"/>
    <property type="match status" value="2"/>
</dbReference>
<dbReference type="InterPro" id="IPR007863">
    <property type="entry name" value="Peptidase_M16_C"/>
</dbReference>
<comment type="caution">
    <text evidence="2">The sequence shown here is derived from an EMBL/GenBank/DDBJ whole genome shotgun (WGS) entry which is preliminary data.</text>
</comment>